<evidence type="ECO:0000313" key="2">
    <source>
        <dbReference type="Proteomes" id="UP000676565"/>
    </source>
</evidence>
<dbReference type="Proteomes" id="UP000676565">
    <property type="component" value="Unassembled WGS sequence"/>
</dbReference>
<organism evidence="1 2">
    <name type="scientific">Gemmata palustris</name>
    <dbReference type="NCBI Taxonomy" id="2822762"/>
    <lineage>
        <taxon>Bacteria</taxon>
        <taxon>Pseudomonadati</taxon>
        <taxon>Planctomycetota</taxon>
        <taxon>Planctomycetia</taxon>
        <taxon>Gemmatales</taxon>
        <taxon>Gemmataceae</taxon>
        <taxon>Gemmata</taxon>
    </lineage>
</organism>
<evidence type="ECO:0008006" key="3">
    <source>
        <dbReference type="Google" id="ProtNLM"/>
    </source>
</evidence>
<protein>
    <recommendedName>
        <fullName evidence="3">SMI1/KNR4 family protein</fullName>
    </recommendedName>
</protein>
<dbReference type="EMBL" id="JAGKQQ010000001">
    <property type="protein sequence ID" value="MBP3956359.1"/>
    <property type="molecule type" value="Genomic_DNA"/>
</dbReference>
<evidence type="ECO:0000313" key="1">
    <source>
        <dbReference type="EMBL" id="MBP3956359.1"/>
    </source>
</evidence>
<sequence length="84" mass="9262">MVNLLRDIFGNPFRPVPFSPSWRTSTAVALAAQMYESRDFSVMPILADAIQDAGCDNADVLDHCRNDGPHVRGCWVVDLALGKE</sequence>
<gene>
    <name evidence="1" type="ORF">J8F10_13825</name>
</gene>
<proteinExistence type="predicted"/>
<accession>A0ABS5BRN5</accession>
<name>A0ABS5BRN5_9BACT</name>
<reference evidence="1 2" key="1">
    <citation type="submission" date="2021-04" db="EMBL/GenBank/DDBJ databases">
        <authorList>
            <person name="Ivanova A."/>
        </authorList>
    </citation>
    <scope>NUCLEOTIDE SEQUENCE [LARGE SCALE GENOMIC DNA]</scope>
    <source>
        <strain evidence="1 2">G18</strain>
    </source>
</reference>
<keyword evidence="2" id="KW-1185">Reference proteome</keyword>
<comment type="caution">
    <text evidence="1">The sequence shown here is derived from an EMBL/GenBank/DDBJ whole genome shotgun (WGS) entry which is preliminary data.</text>
</comment>